<dbReference type="EMBL" id="JBBCAQ010000036">
    <property type="protein sequence ID" value="KAK7575889.1"/>
    <property type="molecule type" value="Genomic_DNA"/>
</dbReference>
<feature type="compositionally biased region" description="Basic and acidic residues" evidence="1">
    <location>
        <begin position="147"/>
        <end position="166"/>
    </location>
</feature>
<protein>
    <submittedName>
        <fullName evidence="2">Uncharacterized protein</fullName>
    </submittedName>
</protein>
<feature type="region of interest" description="Disordered" evidence="1">
    <location>
        <begin position="128"/>
        <end position="205"/>
    </location>
</feature>
<dbReference type="AlphaFoldDB" id="A0AAN9T868"/>
<reference evidence="2 3" key="1">
    <citation type="submission" date="2024-03" db="EMBL/GenBank/DDBJ databases">
        <title>Adaptation during the transition from Ophiocordyceps entomopathogen to insect associate is accompanied by gene loss and intensified selection.</title>
        <authorList>
            <person name="Ward C.M."/>
            <person name="Onetto C.A."/>
            <person name="Borneman A.R."/>
        </authorList>
    </citation>
    <scope>NUCLEOTIDE SEQUENCE [LARGE SCALE GENOMIC DNA]</scope>
    <source>
        <strain evidence="2">AWRI1</strain>
        <tissue evidence="2">Single Adult Female</tissue>
    </source>
</reference>
<name>A0AAN9T868_9HEMI</name>
<comment type="caution">
    <text evidence="2">The sequence shown here is derived from an EMBL/GenBank/DDBJ whole genome shotgun (WGS) entry which is preliminary data.</text>
</comment>
<evidence type="ECO:0000256" key="1">
    <source>
        <dbReference type="SAM" id="MobiDB-lite"/>
    </source>
</evidence>
<organism evidence="2 3">
    <name type="scientific">Parthenolecanium corni</name>
    <dbReference type="NCBI Taxonomy" id="536013"/>
    <lineage>
        <taxon>Eukaryota</taxon>
        <taxon>Metazoa</taxon>
        <taxon>Ecdysozoa</taxon>
        <taxon>Arthropoda</taxon>
        <taxon>Hexapoda</taxon>
        <taxon>Insecta</taxon>
        <taxon>Pterygota</taxon>
        <taxon>Neoptera</taxon>
        <taxon>Paraneoptera</taxon>
        <taxon>Hemiptera</taxon>
        <taxon>Sternorrhyncha</taxon>
        <taxon>Coccoidea</taxon>
        <taxon>Coccidae</taxon>
        <taxon>Parthenolecanium</taxon>
    </lineage>
</organism>
<sequence length="287" mass="32858">MHRTRWVSGGPNFAPMATVVSSSYSSVPLEGSHHRNRLRHRYSPVFCICHLGIDDLNHAGHPRGYRQSSVTRIHTPLHCTQQMPRIQPKLSSGRMRLQNWLVVIFTWLEPHHMGANFSQATVHHAIRTHSESTATRRRRRNRQKTPHLAEESGARSLTERRKEPRAAARGALGAKNHPKFTTYVGREDDTKRRPHRSPPCEKETPQFLAPYVGTESIHQYYKTKLESQATRPTSFPQTENENKDSLGSANVYNLLNFTAETAGKQSRKKLHQFDYSKLSGCQYFAKT</sequence>
<proteinExistence type="predicted"/>
<gene>
    <name evidence="2" type="ORF">V9T40_012175</name>
</gene>
<evidence type="ECO:0000313" key="2">
    <source>
        <dbReference type="EMBL" id="KAK7575889.1"/>
    </source>
</evidence>
<accession>A0AAN9T868</accession>
<dbReference type="Proteomes" id="UP001367676">
    <property type="component" value="Unassembled WGS sequence"/>
</dbReference>
<feature type="compositionally biased region" description="Basic residues" evidence="1">
    <location>
        <begin position="135"/>
        <end position="145"/>
    </location>
</feature>
<evidence type="ECO:0000313" key="3">
    <source>
        <dbReference type="Proteomes" id="UP001367676"/>
    </source>
</evidence>
<keyword evidence="3" id="KW-1185">Reference proteome</keyword>